<reference evidence="4" key="1">
    <citation type="journal article" date="2019" name="Int. J. Syst. Evol. Microbiol.">
        <title>The Global Catalogue of Microorganisms (GCM) 10K type strain sequencing project: providing services to taxonomists for standard genome sequencing and annotation.</title>
        <authorList>
            <consortium name="The Broad Institute Genomics Platform"/>
            <consortium name="The Broad Institute Genome Sequencing Center for Infectious Disease"/>
            <person name="Wu L."/>
            <person name="Ma J."/>
        </authorList>
    </citation>
    <scope>NUCLEOTIDE SEQUENCE [LARGE SCALE GENOMIC DNA]</scope>
    <source>
        <strain evidence="4">JCM 19134</strain>
    </source>
</reference>
<proteinExistence type="inferred from homology"/>
<evidence type="ECO:0000256" key="1">
    <source>
        <dbReference type="ARBA" id="ARBA00010742"/>
    </source>
</evidence>
<accession>A0AAV3U7M8</accession>
<dbReference type="PANTHER" id="PTHR30024:SF48">
    <property type="entry name" value="ABC TRANSPORTER SUBSTRATE-BINDING PROTEIN"/>
    <property type="match status" value="1"/>
</dbReference>
<gene>
    <name evidence="3" type="ORF">GCM10025791_38370</name>
</gene>
<dbReference type="InterPro" id="IPR015168">
    <property type="entry name" value="SsuA/THI5"/>
</dbReference>
<sequence length="353" mass="39697">MRWQLHSLFSLLHFSWRLWAFWILFALCALTVATAADRTYADSKSKTNIDTIKVGVLQFGTVRWELDVIERHHIAAEHNVNIQVTPLASNQATLTALQSGAVDIIVADWIWAARQYDFGREFSFYPYSSSAASLMLAADSGIESFADLKGKKIGVAGGPVNKSWILYQAYARKHHQMNLQQDAVINFAAPPILNELVLKGELDAVINFWHFSARLEQRGLKQLVAMDQVLASLGITTPTPVLGWVFKTDWAEQHADVLNRFIAASYQARQRLLVNDQEWQQLTPLTSVNNAQLRDLLRDGYRAGIPRQWGPEQRSATQQLFNVLRNEAGADLAGQLTELPGTLFWKNSVLPAQ</sequence>
<dbReference type="PANTHER" id="PTHR30024">
    <property type="entry name" value="ALIPHATIC SULFONATES-BINDING PROTEIN-RELATED"/>
    <property type="match status" value="1"/>
</dbReference>
<organism evidence="3 4">
    <name type="scientific">Halioxenophilus aromaticivorans</name>
    <dbReference type="NCBI Taxonomy" id="1306992"/>
    <lineage>
        <taxon>Bacteria</taxon>
        <taxon>Pseudomonadati</taxon>
        <taxon>Pseudomonadota</taxon>
        <taxon>Gammaproteobacteria</taxon>
        <taxon>Alteromonadales</taxon>
        <taxon>Alteromonadaceae</taxon>
        <taxon>Halioxenophilus</taxon>
    </lineage>
</organism>
<protein>
    <submittedName>
        <fullName evidence="3">ABC transporter substrate-binding protein</fullName>
    </submittedName>
</protein>
<dbReference type="Proteomes" id="UP001409585">
    <property type="component" value="Unassembled WGS sequence"/>
</dbReference>
<keyword evidence="4" id="KW-1185">Reference proteome</keyword>
<name>A0AAV3U7M8_9ALTE</name>
<evidence type="ECO:0000313" key="3">
    <source>
        <dbReference type="EMBL" id="GAA4954581.1"/>
    </source>
</evidence>
<comment type="caution">
    <text evidence="3">The sequence shown here is derived from an EMBL/GenBank/DDBJ whole genome shotgun (WGS) entry which is preliminary data.</text>
</comment>
<dbReference type="InterPro" id="IPR001638">
    <property type="entry name" value="Solute-binding_3/MltF_N"/>
</dbReference>
<dbReference type="Gene3D" id="3.40.190.10">
    <property type="entry name" value="Periplasmic binding protein-like II"/>
    <property type="match status" value="2"/>
</dbReference>
<evidence type="ECO:0000313" key="4">
    <source>
        <dbReference type="Proteomes" id="UP001409585"/>
    </source>
</evidence>
<dbReference type="RefSeq" id="WP_345426280.1">
    <property type="nucleotide sequence ID" value="NZ_AP031496.1"/>
</dbReference>
<dbReference type="SUPFAM" id="SSF53850">
    <property type="entry name" value="Periplasmic binding protein-like II"/>
    <property type="match status" value="1"/>
</dbReference>
<feature type="domain" description="Solute-binding protein family 3/N-terminal" evidence="2">
    <location>
        <begin position="56"/>
        <end position="276"/>
    </location>
</feature>
<comment type="similarity">
    <text evidence="1">Belongs to the bacterial solute-binding protein SsuA/TauA family.</text>
</comment>
<dbReference type="SMART" id="SM00062">
    <property type="entry name" value="PBPb"/>
    <property type="match status" value="1"/>
</dbReference>
<dbReference type="Pfam" id="PF09084">
    <property type="entry name" value="NMT1"/>
    <property type="match status" value="1"/>
</dbReference>
<dbReference type="AlphaFoldDB" id="A0AAV3U7M8"/>
<evidence type="ECO:0000259" key="2">
    <source>
        <dbReference type="SMART" id="SM00062"/>
    </source>
</evidence>
<dbReference type="EMBL" id="BAABLX010000062">
    <property type="protein sequence ID" value="GAA4954581.1"/>
    <property type="molecule type" value="Genomic_DNA"/>
</dbReference>